<proteinExistence type="predicted"/>
<evidence type="ECO:0000313" key="3">
    <source>
        <dbReference type="Proteomes" id="UP001201812"/>
    </source>
</evidence>
<reference evidence="2" key="1">
    <citation type="submission" date="2022-01" db="EMBL/GenBank/DDBJ databases">
        <title>Genome Sequence Resource for Two Populations of Ditylenchus destructor, the Migratory Endoparasitic Phytonematode.</title>
        <authorList>
            <person name="Zhang H."/>
            <person name="Lin R."/>
            <person name="Xie B."/>
        </authorList>
    </citation>
    <scope>NUCLEOTIDE SEQUENCE</scope>
    <source>
        <strain evidence="2">BazhouSP</strain>
    </source>
</reference>
<evidence type="ECO:0000256" key="1">
    <source>
        <dbReference type="SAM" id="MobiDB-lite"/>
    </source>
</evidence>
<sequence length="539" mass="61697">MVLCSKVFVNVSTHHNEYNSMIVDLTCSGPLPLDKDESMRPWWITVAVTYLSDEILPLTCTNESTRLVLSKNVSYVSLSSVDSWDYGSYQLLNLLYLEQVNETVVASGSHPLNGSSLYIDQDVHCSSDQSIWVKVCMCDDPGTVEEYCQNVTDVKFKKQLSLTEYHLYGELRSEYYETYYYYIPMKSSTSPDYYDFWCSEPVLETSGLLFPEMSSFHYDSVELSIGTKLTPQSVSTLPEFDSHCPSYHKKLQFYLSYNVVKVYFYHFNYVQRLFILQQAQYFPIDLVRWNTMLKSRECIVVRLTAFSKYCICASTNKSETFCQSSRDNVILDSASWNTESEKGQTKSGESEDNSTSKKLNLFHPTAQVPRDKMFKIHSFDLGLFFLHFIFFPSTNCVVHRISTKQRKLSAEISRFRLHERAEKIRQKLGLALDEPSFSEFKLDTKHQSIVEKDAGGEILINATTTSQIPIFVGNISIGTPRKANIIVVNPAHLGPKNLQWAELNVSFVPRNQSKLNGNKSFFVTSNQSIMIVINHMLTG</sequence>
<dbReference type="Proteomes" id="UP001201812">
    <property type="component" value="Unassembled WGS sequence"/>
</dbReference>
<protein>
    <submittedName>
        <fullName evidence="2">Uncharacterized protein</fullName>
    </submittedName>
</protein>
<keyword evidence="3" id="KW-1185">Reference proteome</keyword>
<name>A0AAD4MGM2_9BILA</name>
<dbReference type="EMBL" id="JAKKPZ010000676">
    <property type="protein sequence ID" value="KAI1693114.1"/>
    <property type="molecule type" value="Genomic_DNA"/>
</dbReference>
<gene>
    <name evidence="2" type="ORF">DdX_20838</name>
</gene>
<feature type="region of interest" description="Disordered" evidence="1">
    <location>
        <begin position="337"/>
        <end position="357"/>
    </location>
</feature>
<evidence type="ECO:0000313" key="2">
    <source>
        <dbReference type="EMBL" id="KAI1693114.1"/>
    </source>
</evidence>
<comment type="caution">
    <text evidence="2">The sequence shown here is derived from an EMBL/GenBank/DDBJ whole genome shotgun (WGS) entry which is preliminary data.</text>
</comment>
<dbReference type="AlphaFoldDB" id="A0AAD4MGM2"/>
<accession>A0AAD4MGM2</accession>
<organism evidence="2 3">
    <name type="scientific">Ditylenchus destructor</name>
    <dbReference type="NCBI Taxonomy" id="166010"/>
    <lineage>
        <taxon>Eukaryota</taxon>
        <taxon>Metazoa</taxon>
        <taxon>Ecdysozoa</taxon>
        <taxon>Nematoda</taxon>
        <taxon>Chromadorea</taxon>
        <taxon>Rhabditida</taxon>
        <taxon>Tylenchina</taxon>
        <taxon>Tylenchomorpha</taxon>
        <taxon>Sphaerularioidea</taxon>
        <taxon>Anguinidae</taxon>
        <taxon>Anguininae</taxon>
        <taxon>Ditylenchus</taxon>
    </lineage>
</organism>